<evidence type="ECO:0000256" key="1">
    <source>
        <dbReference type="SAM" id="MobiDB-lite"/>
    </source>
</evidence>
<gene>
    <name evidence="2" type="ORF">PUN28_001930</name>
</gene>
<dbReference type="AlphaFoldDB" id="A0AAW2GRY4"/>
<evidence type="ECO:0000313" key="2">
    <source>
        <dbReference type="EMBL" id="KAL0129991.1"/>
    </source>
</evidence>
<evidence type="ECO:0000313" key="3">
    <source>
        <dbReference type="Proteomes" id="UP001430953"/>
    </source>
</evidence>
<name>A0AAW2GRY4_9HYME</name>
<proteinExistence type="predicted"/>
<feature type="region of interest" description="Disordered" evidence="1">
    <location>
        <begin position="1"/>
        <end position="20"/>
    </location>
</feature>
<protein>
    <submittedName>
        <fullName evidence="2">Uncharacterized protein</fullName>
    </submittedName>
</protein>
<sequence length="35" mass="4052">MISFCTPAKPSHPRHRPWAKRSHGRVADIMVYCSQ</sequence>
<dbReference type="Proteomes" id="UP001430953">
    <property type="component" value="Unassembled WGS sequence"/>
</dbReference>
<organism evidence="2 3">
    <name type="scientific">Cardiocondyla obscurior</name>
    <dbReference type="NCBI Taxonomy" id="286306"/>
    <lineage>
        <taxon>Eukaryota</taxon>
        <taxon>Metazoa</taxon>
        <taxon>Ecdysozoa</taxon>
        <taxon>Arthropoda</taxon>
        <taxon>Hexapoda</taxon>
        <taxon>Insecta</taxon>
        <taxon>Pterygota</taxon>
        <taxon>Neoptera</taxon>
        <taxon>Endopterygota</taxon>
        <taxon>Hymenoptera</taxon>
        <taxon>Apocrita</taxon>
        <taxon>Aculeata</taxon>
        <taxon>Formicoidea</taxon>
        <taxon>Formicidae</taxon>
        <taxon>Myrmicinae</taxon>
        <taxon>Cardiocondyla</taxon>
    </lineage>
</organism>
<accession>A0AAW2GRY4</accession>
<reference evidence="2 3" key="1">
    <citation type="submission" date="2023-03" db="EMBL/GenBank/DDBJ databases">
        <title>High recombination rates correlate with genetic variation in Cardiocondyla obscurior ants.</title>
        <authorList>
            <person name="Errbii M."/>
        </authorList>
    </citation>
    <scope>NUCLEOTIDE SEQUENCE [LARGE SCALE GENOMIC DNA]</scope>
    <source>
        <strain evidence="2">Alpha-2009</strain>
        <tissue evidence="2">Whole body</tissue>
    </source>
</reference>
<keyword evidence="3" id="KW-1185">Reference proteome</keyword>
<comment type="caution">
    <text evidence="2">The sequence shown here is derived from an EMBL/GenBank/DDBJ whole genome shotgun (WGS) entry which is preliminary data.</text>
</comment>
<dbReference type="EMBL" id="JADYXP020000002">
    <property type="protein sequence ID" value="KAL0129991.1"/>
    <property type="molecule type" value="Genomic_DNA"/>
</dbReference>
<feature type="compositionally biased region" description="Basic residues" evidence="1">
    <location>
        <begin position="11"/>
        <end position="20"/>
    </location>
</feature>